<reference evidence="2" key="1">
    <citation type="journal article" date="2021" name="PeerJ">
        <title>Extensive microbial diversity within the chicken gut microbiome revealed by metagenomics and culture.</title>
        <authorList>
            <person name="Gilroy R."/>
            <person name="Ravi A."/>
            <person name="Getino M."/>
            <person name="Pursley I."/>
            <person name="Horton D.L."/>
            <person name="Alikhan N.F."/>
            <person name="Baker D."/>
            <person name="Gharbi K."/>
            <person name="Hall N."/>
            <person name="Watson M."/>
            <person name="Adriaenssens E.M."/>
            <person name="Foster-Nyarko E."/>
            <person name="Jarju S."/>
            <person name="Secka A."/>
            <person name="Antonio M."/>
            <person name="Oren A."/>
            <person name="Chaudhuri R.R."/>
            <person name="La Ragione R."/>
            <person name="Hildebrand F."/>
            <person name="Pallen M.J."/>
        </authorList>
    </citation>
    <scope>NUCLEOTIDE SEQUENCE</scope>
    <source>
        <strain evidence="2">ChiHejej3B27-3195</strain>
    </source>
</reference>
<dbReference type="PANTHER" id="PTHR46018">
    <property type="entry name" value="ZINC PHOSPHODIESTERASE ELAC PROTEIN 1"/>
    <property type="match status" value="1"/>
</dbReference>
<name>A0A9D1RZ79_9MICC</name>
<feature type="domain" description="Metallo-beta-lactamase" evidence="1">
    <location>
        <begin position="34"/>
        <end position="229"/>
    </location>
</feature>
<dbReference type="Gene3D" id="3.60.15.10">
    <property type="entry name" value="Ribonuclease Z/Hydroxyacylglutathione hydrolase-like"/>
    <property type="match status" value="1"/>
</dbReference>
<accession>A0A9D1RZ79</accession>
<proteinExistence type="predicted"/>
<dbReference type="SUPFAM" id="SSF56281">
    <property type="entry name" value="Metallo-hydrolase/oxidoreductase"/>
    <property type="match status" value="1"/>
</dbReference>
<dbReference type="InterPro" id="IPR036866">
    <property type="entry name" value="RibonucZ/Hydroxyglut_hydro"/>
</dbReference>
<dbReference type="GO" id="GO:0042781">
    <property type="term" value="F:3'-tRNA processing endoribonuclease activity"/>
    <property type="evidence" value="ECO:0007669"/>
    <property type="project" value="TreeGrafter"/>
</dbReference>
<dbReference type="Proteomes" id="UP000824151">
    <property type="component" value="Unassembled WGS sequence"/>
</dbReference>
<protein>
    <submittedName>
        <fullName evidence="2">MBL fold metallo-hydrolase</fullName>
    </submittedName>
</protein>
<evidence type="ECO:0000313" key="3">
    <source>
        <dbReference type="Proteomes" id="UP000824151"/>
    </source>
</evidence>
<dbReference type="EMBL" id="DXGD01000034">
    <property type="protein sequence ID" value="HIW98683.1"/>
    <property type="molecule type" value="Genomic_DNA"/>
</dbReference>
<evidence type="ECO:0000313" key="2">
    <source>
        <dbReference type="EMBL" id="HIW98683.1"/>
    </source>
</evidence>
<gene>
    <name evidence="2" type="ORF">H9871_00915</name>
</gene>
<dbReference type="Pfam" id="PF12706">
    <property type="entry name" value="Lactamase_B_2"/>
    <property type="match status" value="1"/>
</dbReference>
<dbReference type="InterPro" id="IPR001279">
    <property type="entry name" value="Metallo-B-lactamas"/>
</dbReference>
<dbReference type="PANTHER" id="PTHR46018:SF4">
    <property type="entry name" value="METALLO-HYDROLASE YHFI-RELATED"/>
    <property type="match status" value="1"/>
</dbReference>
<comment type="caution">
    <text evidence="2">The sequence shown here is derived from an EMBL/GenBank/DDBJ whole genome shotgun (WGS) entry which is preliminary data.</text>
</comment>
<dbReference type="AlphaFoldDB" id="A0A9D1RZ79"/>
<organism evidence="2 3">
    <name type="scientific">Candidatus Nesterenkonia stercoripullorum</name>
    <dbReference type="NCBI Taxonomy" id="2838701"/>
    <lineage>
        <taxon>Bacteria</taxon>
        <taxon>Bacillati</taxon>
        <taxon>Actinomycetota</taxon>
        <taxon>Actinomycetes</taxon>
        <taxon>Micrococcales</taxon>
        <taxon>Micrococcaceae</taxon>
        <taxon>Nesterenkonia</taxon>
    </lineage>
</organism>
<reference evidence="2" key="2">
    <citation type="submission" date="2021-04" db="EMBL/GenBank/DDBJ databases">
        <authorList>
            <person name="Gilroy R."/>
        </authorList>
    </citation>
    <scope>NUCLEOTIDE SEQUENCE</scope>
    <source>
        <strain evidence="2">ChiHejej3B27-3195</strain>
    </source>
</reference>
<dbReference type="CDD" id="cd07716">
    <property type="entry name" value="RNaseZ_short-form-like_MBL-fold"/>
    <property type="match status" value="1"/>
</dbReference>
<evidence type="ECO:0000259" key="1">
    <source>
        <dbReference type="Pfam" id="PF12706"/>
    </source>
</evidence>
<sequence>MKLTIVGCSGSFPGPQSPASCYLLSTEYEGRTWRIVLDLGNGALGNLQQHIALEDLDAVCLSHLHPDHYMDLCGLHVAIRWRPGGWPGKHMPVYGPQGTDQRIASAYGMDPDPGMHPDFDFHDWVARDPVSVGPFTITPVPVRHTIDEAYALRIDVQEPDGSSCVVTYSGDTDICSGLVEAAAGADVFLCEAAFEDGRDDAIEGVHLNGSRAGEAAASAEARRVLLTHIPVWTSQHVVLDGAKQHYTGDIAVAVAGVTYEIAGPPGGTDAAPI</sequence>